<reference evidence="2" key="2">
    <citation type="submission" date="2023-05" db="EMBL/GenBank/DDBJ databases">
        <authorList>
            <consortium name="Lawrence Berkeley National Laboratory"/>
            <person name="Steindorff A."/>
            <person name="Hensen N."/>
            <person name="Bonometti L."/>
            <person name="Westerberg I."/>
            <person name="Brannstrom I.O."/>
            <person name="Guillou S."/>
            <person name="Cros-Aarteil S."/>
            <person name="Calhoun S."/>
            <person name="Haridas S."/>
            <person name="Kuo A."/>
            <person name="Mondo S."/>
            <person name="Pangilinan J."/>
            <person name="Riley R."/>
            <person name="Labutti K."/>
            <person name="Andreopoulos B."/>
            <person name="Lipzen A."/>
            <person name="Chen C."/>
            <person name="Yanf M."/>
            <person name="Daum C."/>
            <person name="Ng V."/>
            <person name="Clum A."/>
            <person name="Ohm R."/>
            <person name="Martin F."/>
            <person name="Silar P."/>
            <person name="Natvig D."/>
            <person name="Lalanne C."/>
            <person name="Gautier V."/>
            <person name="Ament-Velasquez S.L."/>
            <person name="Kruys A."/>
            <person name="Hutchinson M.I."/>
            <person name="Powell A.J."/>
            <person name="Barry K."/>
            <person name="Miller A.N."/>
            <person name="Grigoriev I.V."/>
            <person name="Debuchy R."/>
            <person name="Gladieux P."/>
            <person name="Thoren M.H."/>
            <person name="Johannesson H."/>
        </authorList>
    </citation>
    <scope>NUCLEOTIDE SEQUENCE</scope>
    <source>
        <strain evidence="2">PSN293</strain>
    </source>
</reference>
<feature type="signal peptide" evidence="1">
    <location>
        <begin position="1"/>
        <end position="19"/>
    </location>
</feature>
<evidence type="ECO:0000256" key="1">
    <source>
        <dbReference type="SAM" id="SignalP"/>
    </source>
</evidence>
<keyword evidence="3" id="KW-1185">Reference proteome</keyword>
<reference evidence="2" key="1">
    <citation type="journal article" date="2023" name="Mol. Phylogenet. Evol.">
        <title>Genome-scale phylogeny and comparative genomics of the fungal order Sordariales.</title>
        <authorList>
            <person name="Hensen N."/>
            <person name="Bonometti L."/>
            <person name="Westerberg I."/>
            <person name="Brannstrom I.O."/>
            <person name="Guillou S."/>
            <person name="Cros-Aarteil S."/>
            <person name="Calhoun S."/>
            <person name="Haridas S."/>
            <person name="Kuo A."/>
            <person name="Mondo S."/>
            <person name="Pangilinan J."/>
            <person name="Riley R."/>
            <person name="LaButti K."/>
            <person name="Andreopoulos B."/>
            <person name="Lipzen A."/>
            <person name="Chen C."/>
            <person name="Yan M."/>
            <person name="Daum C."/>
            <person name="Ng V."/>
            <person name="Clum A."/>
            <person name="Steindorff A."/>
            <person name="Ohm R.A."/>
            <person name="Martin F."/>
            <person name="Silar P."/>
            <person name="Natvig D.O."/>
            <person name="Lalanne C."/>
            <person name="Gautier V."/>
            <person name="Ament-Velasquez S.L."/>
            <person name="Kruys A."/>
            <person name="Hutchinson M.I."/>
            <person name="Powell A.J."/>
            <person name="Barry K."/>
            <person name="Miller A.N."/>
            <person name="Grigoriev I.V."/>
            <person name="Debuchy R."/>
            <person name="Gladieux P."/>
            <person name="Hiltunen Thoren M."/>
            <person name="Johannesson H."/>
        </authorList>
    </citation>
    <scope>NUCLEOTIDE SEQUENCE</scope>
    <source>
        <strain evidence="2">PSN293</strain>
    </source>
</reference>
<evidence type="ECO:0000313" key="3">
    <source>
        <dbReference type="Proteomes" id="UP001301769"/>
    </source>
</evidence>
<keyword evidence="1" id="KW-0732">Signal</keyword>
<proteinExistence type="predicted"/>
<name>A0AAN7B8W8_9PEZI</name>
<evidence type="ECO:0000313" key="2">
    <source>
        <dbReference type="EMBL" id="KAK4215183.1"/>
    </source>
</evidence>
<dbReference type="AlphaFoldDB" id="A0AAN7B8W8"/>
<accession>A0AAN7B8W8</accession>
<protein>
    <submittedName>
        <fullName evidence="2">Uncharacterized protein</fullName>
    </submittedName>
</protein>
<comment type="caution">
    <text evidence="2">The sequence shown here is derived from an EMBL/GenBank/DDBJ whole genome shotgun (WGS) entry which is preliminary data.</text>
</comment>
<gene>
    <name evidence="2" type="ORF">QBC37DRAFT_131841</name>
</gene>
<sequence>MKFSAILSTVTLLALGATAKPTAAPSLPACDANTPLPCKCPSSADYAESITTRILGVNAKDAEKLMNDFFHPEWLGASPWETRGRDNVVGAIRTSEFQTSGGLYNVTEKLLEHTVKADGSFKQRFEHHKPTLPLAYHDGSGFFYGYWITIEARFYSKYETQLTWSAHGCETGHIQNFSQFHQWALGNALEILTTNGKVKGVTSGAVSAQNF</sequence>
<dbReference type="Proteomes" id="UP001301769">
    <property type="component" value="Unassembled WGS sequence"/>
</dbReference>
<organism evidence="2 3">
    <name type="scientific">Rhypophila decipiens</name>
    <dbReference type="NCBI Taxonomy" id="261697"/>
    <lineage>
        <taxon>Eukaryota</taxon>
        <taxon>Fungi</taxon>
        <taxon>Dikarya</taxon>
        <taxon>Ascomycota</taxon>
        <taxon>Pezizomycotina</taxon>
        <taxon>Sordariomycetes</taxon>
        <taxon>Sordariomycetidae</taxon>
        <taxon>Sordariales</taxon>
        <taxon>Naviculisporaceae</taxon>
        <taxon>Rhypophila</taxon>
    </lineage>
</organism>
<dbReference type="EMBL" id="MU858083">
    <property type="protein sequence ID" value="KAK4215183.1"/>
    <property type="molecule type" value="Genomic_DNA"/>
</dbReference>
<feature type="chain" id="PRO_5042943191" evidence="1">
    <location>
        <begin position="20"/>
        <end position="211"/>
    </location>
</feature>